<dbReference type="Gene3D" id="3.40.50.11890">
    <property type="match status" value="1"/>
</dbReference>
<dbReference type="Gene3D" id="3.40.50.11900">
    <property type="match status" value="1"/>
</dbReference>
<dbReference type="GeneID" id="78362871"/>
<comment type="similarity">
    <text evidence="1">Belongs to the FldB/FldC dehydratase alpha/beta subunit family.</text>
</comment>
<protein>
    <submittedName>
        <fullName evidence="2">2-hydroxyacyl-CoA dehydratase</fullName>
    </submittedName>
</protein>
<dbReference type="EMBL" id="NHMP01000015">
    <property type="protein sequence ID" value="OXE44269.1"/>
    <property type="molecule type" value="Genomic_DNA"/>
</dbReference>
<sequence>MADLSQLTGVERTKEYRDRLEGVLKFFESLPEEQRNPVQIAVVQLMKDHNEKMIDAFENKKPLMCTWYGNCQEILAGMGVVYYNPVFDLMFHLGLTDYADAKECDKFNLDDKMCSLVRYAVYSMENRLHPRPDCFVAMAEPCDGQLMLHQAFARSEFLKGVPVYTIDPSYGHTDKDFEYVAKQLKEMIGFIEKNTGAKYDFEKVKAVVEETNKQYEIWKEVNEYMKASPAPMPSFVIGDVFWALTQHLPAGDPRATGLMAAVRDVAKANVEKGVGPVMNEKIRLFWPDLNPLWGEKLGNWLAEEWNAVVVNSFQGLSPYTPVDTSTEESMLFGLARRNVAEVPMIRQGRGWVDVVVDDLTQAIQDYNIDAVLFSGHMGHKDQAGINQFMKKVCKDMKVPLLTLTTSLFDERFTPIEKVKNDISNFLSANGFEKNAKK</sequence>
<evidence type="ECO:0000313" key="2">
    <source>
        <dbReference type="EMBL" id="OXE44269.1"/>
    </source>
</evidence>
<organism evidence="2 3">
    <name type="scientific">Turicimonas muris</name>
    <dbReference type="NCBI Taxonomy" id="1796652"/>
    <lineage>
        <taxon>Bacteria</taxon>
        <taxon>Pseudomonadati</taxon>
        <taxon>Pseudomonadota</taxon>
        <taxon>Betaproteobacteria</taxon>
        <taxon>Burkholderiales</taxon>
        <taxon>Sutterellaceae</taxon>
        <taxon>Turicimonas</taxon>
    </lineage>
</organism>
<dbReference type="Pfam" id="PF06050">
    <property type="entry name" value="HGD-D"/>
    <property type="match status" value="1"/>
</dbReference>
<proteinExistence type="inferred from homology"/>
<accession>A0A227KAN1</accession>
<dbReference type="AlphaFoldDB" id="A0A227KAN1"/>
<reference evidence="3" key="1">
    <citation type="submission" date="2017-05" db="EMBL/GenBank/DDBJ databases">
        <title>Improved OligoMM genomes.</title>
        <authorList>
            <person name="Garzetti D."/>
        </authorList>
    </citation>
    <scope>NUCLEOTIDE SEQUENCE [LARGE SCALE GENOMIC DNA]</scope>
    <source>
        <strain evidence="3">YL45</strain>
    </source>
</reference>
<gene>
    <name evidence="2" type="ORF">ADH67_12755</name>
</gene>
<evidence type="ECO:0000256" key="1">
    <source>
        <dbReference type="ARBA" id="ARBA00005806"/>
    </source>
</evidence>
<comment type="caution">
    <text evidence="2">The sequence shown here is derived from an EMBL/GenBank/DDBJ whole genome shotgun (WGS) entry which is preliminary data.</text>
</comment>
<evidence type="ECO:0000313" key="3">
    <source>
        <dbReference type="Proteomes" id="UP000214610"/>
    </source>
</evidence>
<dbReference type="RefSeq" id="WP_066595435.1">
    <property type="nucleotide sequence ID" value="NZ_CAJTBZ010000024.1"/>
</dbReference>
<name>A0A227KAN1_9BURK</name>
<dbReference type="InterPro" id="IPR010327">
    <property type="entry name" value="FldB/FldC_alpha/beta"/>
</dbReference>
<dbReference type="PANTHER" id="PTHR30548">
    <property type="entry name" value="2-HYDROXYGLUTARYL-COA DEHYDRATASE, D-COMPONENT-RELATED"/>
    <property type="match status" value="1"/>
</dbReference>
<keyword evidence="3" id="KW-1185">Reference proteome</keyword>
<dbReference type="Proteomes" id="UP000214610">
    <property type="component" value="Unassembled WGS sequence"/>
</dbReference>
<dbReference type="PANTHER" id="PTHR30548:SF2">
    <property type="entry name" value="2-HYDROXYACYL-COA DEHYDRATASE,D-COMPONENT"/>
    <property type="match status" value="1"/>
</dbReference>